<feature type="transmembrane region" description="Helical" evidence="2">
    <location>
        <begin position="100"/>
        <end position="122"/>
    </location>
</feature>
<sequence length="374" mass="40093">MVPLSHLRQLLVAVFLLFSTFGFYADIMAGGRLSYPVLFANGVISGAISMIWIFALARLPLIGLAIPIAISALNPLLTMGTDRLLERAFHLAPVDPVAGIRVAASATMIALAISYVFFVSFIRRQGRESFKLRNELELAHGIQKTLVPPVSLHTARFEVYGISCPSEKVGGDLVDALCLSNGDAVAYLADIAGHGLQAGILMGMLKTAVRTALLDAGERDASQTLPVLLERINDVLPVVKEAHMYATFTGLRLGVDGGVYYALAASPPLLHWHTKESTLSHLEEEQFPLGLLPVSGFAGQKLETAPGDLLVVATDGILEVCDKSEQEFGLERLKAIIEADAKAPLAELAKKILTAANGFGKQADDQTILLVRCL</sequence>
<organism evidence="4 5">
    <name type="scientific">Silvibacterium bohemicum</name>
    <dbReference type="NCBI Taxonomy" id="1577686"/>
    <lineage>
        <taxon>Bacteria</taxon>
        <taxon>Pseudomonadati</taxon>
        <taxon>Acidobacteriota</taxon>
        <taxon>Terriglobia</taxon>
        <taxon>Terriglobales</taxon>
        <taxon>Acidobacteriaceae</taxon>
        <taxon>Silvibacterium</taxon>
    </lineage>
</organism>
<dbReference type="PANTHER" id="PTHR43156">
    <property type="entry name" value="STAGE II SPORULATION PROTEIN E-RELATED"/>
    <property type="match status" value="1"/>
</dbReference>
<keyword evidence="1" id="KW-0378">Hydrolase</keyword>
<evidence type="ECO:0000313" key="4">
    <source>
        <dbReference type="EMBL" id="MBB6144029.1"/>
    </source>
</evidence>
<protein>
    <submittedName>
        <fullName evidence="4">Serine phosphatase RsbU (Regulator of sigma subunit)</fullName>
    </submittedName>
</protein>
<evidence type="ECO:0000313" key="5">
    <source>
        <dbReference type="Proteomes" id="UP000538666"/>
    </source>
</evidence>
<comment type="caution">
    <text evidence="4">The sequence shown here is derived from an EMBL/GenBank/DDBJ whole genome shotgun (WGS) entry which is preliminary data.</text>
</comment>
<dbReference type="RefSeq" id="WP_050059284.1">
    <property type="nucleotide sequence ID" value="NZ_JACHEK010000004.1"/>
</dbReference>
<dbReference type="GO" id="GO:0016791">
    <property type="term" value="F:phosphatase activity"/>
    <property type="evidence" value="ECO:0007669"/>
    <property type="project" value="TreeGrafter"/>
</dbReference>
<dbReference type="PANTHER" id="PTHR43156:SF2">
    <property type="entry name" value="STAGE II SPORULATION PROTEIN E"/>
    <property type="match status" value="1"/>
</dbReference>
<keyword evidence="5" id="KW-1185">Reference proteome</keyword>
<name>A0A841JWC2_9BACT</name>
<feature type="transmembrane region" description="Helical" evidence="2">
    <location>
        <begin position="61"/>
        <end position="80"/>
    </location>
</feature>
<dbReference type="InterPro" id="IPR052016">
    <property type="entry name" value="Bact_Sigma-Reg"/>
</dbReference>
<gene>
    <name evidence="4" type="ORF">HNQ77_001981</name>
</gene>
<dbReference type="SMART" id="SM00331">
    <property type="entry name" value="PP2C_SIG"/>
    <property type="match status" value="1"/>
</dbReference>
<dbReference type="InterPro" id="IPR001932">
    <property type="entry name" value="PPM-type_phosphatase-like_dom"/>
</dbReference>
<dbReference type="Gene3D" id="3.60.40.10">
    <property type="entry name" value="PPM-type phosphatase domain"/>
    <property type="match status" value="1"/>
</dbReference>
<reference evidence="4 5" key="1">
    <citation type="submission" date="2020-08" db="EMBL/GenBank/DDBJ databases">
        <title>Genomic Encyclopedia of Type Strains, Phase IV (KMG-IV): sequencing the most valuable type-strain genomes for metagenomic binning, comparative biology and taxonomic classification.</title>
        <authorList>
            <person name="Goeker M."/>
        </authorList>
    </citation>
    <scope>NUCLEOTIDE SEQUENCE [LARGE SCALE GENOMIC DNA]</scope>
    <source>
        <strain evidence="4 5">DSM 103733</strain>
    </source>
</reference>
<feature type="domain" description="PPM-type phosphatase" evidence="3">
    <location>
        <begin position="154"/>
        <end position="373"/>
    </location>
</feature>
<evidence type="ECO:0000256" key="2">
    <source>
        <dbReference type="SAM" id="Phobius"/>
    </source>
</evidence>
<dbReference type="Pfam" id="PF07228">
    <property type="entry name" value="SpoIIE"/>
    <property type="match status" value="1"/>
</dbReference>
<feature type="transmembrane region" description="Helical" evidence="2">
    <location>
        <begin position="35"/>
        <end position="54"/>
    </location>
</feature>
<evidence type="ECO:0000259" key="3">
    <source>
        <dbReference type="SMART" id="SM00331"/>
    </source>
</evidence>
<evidence type="ECO:0000256" key="1">
    <source>
        <dbReference type="ARBA" id="ARBA00022801"/>
    </source>
</evidence>
<dbReference type="SUPFAM" id="SSF81606">
    <property type="entry name" value="PP2C-like"/>
    <property type="match status" value="1"/>
</dbReference>
<accession>A0A841JWC2</accession>
<dbReference type="OrthoDB" id="110142at2"/>
<dbReference type="AlphaFoldDB" id="A0A841JWC2"/>
<dbReference type="Proteomes" id="UP000538666">
    <property type="component" value="Unassembled WGS sequence"/>
</dbReference>
<dbReference type="EMBL" id="JACHEK010000004">
    <property type="protein sequence ID" value="MBB6144029.1"/>
    <property type="molecule type" value="Genomic_DNA"/>
</dbReference>
<dbReference type="InterPro" id="IPR036457">
    <property type="entry name" value="PPM-type-like_dom_sf"/>
</dbReference>
<keyword evidence="2" id="KW-1133">Transmembrane helix</keyword>
<keyword evidence="2" id="KW-0812">Transmembrane</keyword>
<proteinExistence type="predicted"/>
<keyword evidence="2" id="KW-0472">Membrane</keyword>